<dbReference type="InterPro" id="IPR023214">
    <property type="entry name" value="HAD_sf"/>
</dbReference>
<dbReference type="OrthoDB" id="9814970at2"/>
<dbReference type="GO" id="GO:0005829">
    <property type="term" value="C:cytosol"/>
    <property type="evidence" value="ECO:0007669"/>
    <property type="project" value="TreeGrafter"/>
</dbReference>
<dbReference type="InterPro" id="IPR036412">
    <property type="entry name" value="HAD-like_sf"/>
</dbReference>
<dbReference type="InterPro" id="IPR000150">
    <property type="entry name" value="Cof"/>
</dbReference>
<comment type="caution">
    <text evidence="1">The sequence shown here is derived from an EMBL/GenBank/DDBJ whole genome shotgun (WGS) entry which is preliminary data.</text>
</comment>
<name>A0A1V6LNB9_9FLAO</name>
<sequence length="267" mass="30459">MDLSKIKMVVSDMDGTLLNNQHEVSKEFFHLFENLKKQNIAFVAASGRQYYSMLDKLKPIANDILFIAENGAFVKKQEQVLMTISLDQTYITNVLEVVDKIDNAHAVLCTAQTAYVKKSSGDFIEMLKEYYSEFTLVDSQQEVSDTILKIAIYHHQSSENYLYPELKQFEDVLKVKVSGENWLDISEPNAHKGYALQKVMDKHGINADEIMVFGDFNNDLEMMQLSNYSFAMANAHPNVKRIAKYQTLSNTEHGVEHILSKLLLAKS</sequence>
<dbReference type="GO" id="GO:0016791">
    <property type="term" value="F:phosphatase activity"/>
    <property type="evidence" value="ECO:0007669"/>
    <property type="project" value="TreeGrafter"/>
</dbReference>
<dbReference type="PANTHER" id="PTHR10000:SF53">
    <property type="entry name" value="5-AMINO-6-(5-PHOSPHO-D-RIBITYLAMINO)URACIL PHOSPHATASE YBJI-RELATED"/>
    <property type="match status" value="1"/>
</dbReference>
<proteinExistence type="predicted"/>
<dbReference type="InterPro" id="IPR006379">
    <property type="entry name" value="HAD-SF_hydro_IIB"/>
</dbReference>
<evidence type="ECO:0000313" key="1">
    <source>
        <dbReference type="EMBL" id="OQD41694.1"/>
    </source>
</evidence>
<organism evidence="1 2">
    <name type="scientific">Croceivirga radicis</name>
    <dbReference type="NCBI Taxonomy" id="1929488"/>
    <lineage>
        <taxon>Bacteria</taxon>
        <taxon>Pseudomonadati</taxon>
        <taxon>Bacteroidota</taxon>
        <taxon>Flavobacteriia</taxon>
        <taxon>Flavobacteriales</taxon>
        <taxon>Flavobacteriaceae</taxon>
        <taxon>Croceivirga</taxon>
    </lineage>
</organism>
<accession>A0A1V6LNB9</accession>
<dbReference type="GO" id="GO:0000287">
    <property type="term" value="F:magnesium ion binding"/>
    <property type="evidence" value="ECO:0007669"/>
    <property type="project" value="TreeGrafter"/>
</dbReference>
<dbReference type="SUPFAM" id="SSF56784">
    <property type="entry name" value="HAD-like"/>
    <property type="match status" value="1"/>
</dbReference>
<dbReference type="SFLD" id="SFLDS00003">
    <property type="entry name" value="Haloacid_Dehalogenase"/>
    <property type="match status" value="1"/>
</dbReference>
<dbReference type="PANTHER" id="PTHR10000">
    <property type="entry name" value="PHOSPHOSERINE PHOSPHATASE"/>
    <property type="match status" value="1"/>
</dbReference>
<dbReference type="Proteomes" id="UP000191680">
    <property type="component" value="Unassembled WGS sequence"/>
</dbReference>
<dbReference type="SFLD" id="SFLDG01140">
    <property type="entry name" value="C2.B:_Phosphomannomutase_and_P"/>
    <property type="match status" value="1"/>
</dbReference>
<gene>
    <name evidence="1" type="ORF">BUL40_13915</name>
</gene>
<dbReference type="EMBL" id="MTBC01000011">
    <property type="protein sequence ID" value="OQD41694.1"/>
    <property type="molecule type" value="Genomic_DNA"/>
</dbReference>
<dbReference type="Gene3D" id="3.30.1240.10">
    <property type="match status" value="1"/>
</dbReference>
<dbReference type="AlphaFoldDB" id="A0A1V6LNB9"/>
<dbReference type="Gene3D" id="3.40.50.1000">
    <property type="entry name" value="HAD superfamily/HAD-like"/>
    <property type="match status" value="1"/>
</dbReference>
<reference evidence="1 2" key="1">
    <citation type="submission" date="2016-12" db="EMBL/GenBank/DDBJ databases">
        <authorList>
            <person name="Song W.-J."/>
            <person name="Kurnit D.M."/>
        </authorList>
    </citation>
    <scope>NUCLEOTIDE SEQUENCE [LARGE SCALE GENOMIC DNA]</scope>
    <source>
        <strain evidence="1 2">HSG9</strain>
    </source>
</reference>
<dbReference type="NCBIfam" id="TIGR01484">
    <property type="entry name" value="HAD-SF-IIB"/>
    <property type="match status" value="1"/>
</dbReference>
<dbReference type="NCBIfam" id="TIGR00099">
    <property type="entry name" value="Cof-subfamily"/>
    <property type="match status" value="1"/>
</dbReference>
<dbReference type="CDD" id="cd07518">
    <property type="entry name" value="HAD_YbiV-Like"/>
    <property type="match status" value="1"/>
</dbReference>
<dbReference type="SFLD" id="SFLDG01144">
    <property type="entry name" value="C2.B.4:_PGP_Like"/>
    <property type="match status" value="1"/>
</dbReference>
<evidence type="ECO:0000313" key="2">
    <source>
        <dbReference type="Proteomes" id="UP000191680"/>
    </source>
</evidence>
<protein>
    <submittedName>
        <fullName evidence="1">Haloacid dehalogenase</fullName>
    </submittedName>
</protein>
<dbReference type="RefSeq" id="WP_080319754.1">
    <property type="nucleotide sequence ID" value="NZ_MTBC01000011.1"/>
</dbReference>
<dbReference type="Pfam" id="PF08282">
    <property type="entry name" value="Hydrolase_3"/>
    <property type="match status" value="1"/>
</dbReference>
<keyword evidence="2" id="KW-1185">Reference proteome</keyword>